<feature type="region of interest" description="Disordered" evidence="1">
    <location>
        <begin position="146"/>
        <end position="286"/>
    </location>
</feature>
<dbReference type="Proteomes" id="UP001152484">
    <property type="component" value="Unassembled WGS sequence"/>
</dbReference>
<dbReference type="EMBL" id="CAMAPE010000019">
    <property type="protein sequence ID" value="CAH9087770.1"/>
    <property type="molecule type" value="Genomic_DNA"/>
</dbReference>
<feature type="region of interest" description="Disordered" evidence="1">
    <location>
        <begin position="57"/>
        <end position="91"/>
    </location>
</feature>
<accession>A0A9P1E8P3</accession>
<evidence type="ECO:0000256" key="1">
    <source>
        <dbReference type="SAM" id="MobiDB-lite"/>
    </source>
</evidence>
<feature type="compositionally biased region" description="Low complexity" evidence="1">
    <location>
        <begin position="70"/>
        <end position="79"/>
    </location>
</feature>
<proteinExistence type="predicted"/>
<reference evidence="2" key="1">
    <citation type="submission" date="2022-07" db="EMBL/GenBank/DDBJ databases">
        <authorList>
            <person name="Macas J."/>
            <person name="Novak P."/>
            <person name="Neumann P."/>
        </authorList>
    </citation>
    <scope>NUCLEOTIDE SEQUENCE</scope>
</reference>
<feature type="compositionally biased region" description="Acidic residues" evidence="1">
    <location>
        <begin position="246"/>
        <end position="260"/>
    </location>
</feature>
<feature type="compositionally biased region" description="Basic and acidic residues" evidence="1">
    <location>
        <begin position="261"/>
        <end position="275"/>
    </location>
</feature>
<evidence type="ECO:0000313" key="3">
    <source>
        <dbReference type="Proteomes" id="UP001152484"/>
    </source>
</evidence>
<keyword evidence="3" id="KW-1185">Reference proteome</keyword>
<evidence type="ECO:0000313" key="2">
    <source>
        <dbReference type="EMBL" id="CAH9087770.1"/>
    </source>
</evidence>
<feature type="compositionally biased region" description="Low complexity" evidence="1">
    <location>
        <begin position="160"/>
        <end position="169"/>
    </location>
</feature>
<organism evidence="2 3">
    <name type="scientific">Cuscuta europaea</name>
    <name type="common">European dodder</name>
    <dbReference type="NCBI Taxonomy" id="41803"/>
    <lineage>
        <taxon>Eukaryota</taxon>
        <taxon>Viridiplantae</taxon>
        <taxon>Streptophyta</taxon>
        <taxon>Embryophyta</taxon>
        <taxon>Tracheophyta</taxon>
        <taxon>Spermatophyta</taxon>
        <taxon>Magnoliopsida</taxon>
        <taxon>eudicotyledons</taxon>
        <taxon>Gunneridae</taxon>
        <taxon>Pentapetalae</taxon>
        <taxon>asterids</taxon>
        <taxon>lamiids</taxon>
        <taxon>Solanales</taxon>
        <taxon>Convolvulaceae</taxon>
        <taxon>Cuscuteae</taxon>
        <taxon>Cuscuta</taxon>
        <taxon>Cuscuta subgen. Cuscuta</taxon>
    </lineage>
</organism>
<protein>
    <submittedName>
        <fullName evidence="2">Uncharacterized protein</fullName>
    </submittedName>
</protein>
<name>A0A9P1E8P3_CUSEU</name>
<gene>
    <name evidence="2" type="ORF">CEURO_LOCUS10231</name>
</gene>
<feature type="compositionally biased region" description="Low complexity" evidence="1">
    <location>
        <begin position="198"/>
        <end position="210"/>
    </location>
</feature>
<sequence length="320" mass="34853">MLCFHQEKDEGESDILKGQNLQEGKAVGSRFETGAIHHLSLLHLNSAAKRRSASTAAENFTSCGGPAKRSPPSFLSSLPEPSPKRATLFPPSFSPAAGAGAICSKPRSPLLYRSLSEPIDSLAGQNPKTVDFSSIIPFTHFLNSASPEKSKNAGAVDKQPSPAKSSGLSPLPPPSLPPLYRSISDPSVAIEFQPPPQQAATPPRAARAAQNIKSPPNSGDESPSTKRLEKIKERMRQMQQWWDQVLQEEEEEVNEEDHPSEDDTSKIENEPEDKTASSQPEESVWVEEKGGEGLVIHFKCPCKKGYEILLSGNNCYYKLL</sequence>
<dbReference type="AlphaFoldDB" id="A0A9P1E8P3"/>
<dbReference type="OrthoDB" id="1289445at2759"/>
<feature type="compositionally biased region" description="Basic and acidic residues" evidence="1">
    <location>
        <begin position="223"/>
        <end position="236"/>
    </location>
</feature>
<feature type="compositionally biased region" description="Polar residues" evidence="1">
    <location>
        <begin position="211"/>
        <end position="222"/>
    </location>
</feature>
<comment type="caution">
    <text evidence="2">The sequence shown here is derived from an EMBL/GenBank/DDBJ whole genome shotgun (WGS) entry which is preliminary data.</text>
</comment>